<dbReference type="CDD" id="cd18186">
    <property type="entry name" value="BTB_POZ_ZBTB_KLHL-like"/>
    <property type="match status" value="1"/>
</dbReference>
<evidence type="ECO:0000259" key="2">
    <source>
        <dbReference type="PROSITE" id="PS50097"/>
    </source>
</evidence>
<name>A0AAJ0MAZ6_9PEZI</name>
<dbReference type="PANTHER" id="PTHR24413">
    <property type="entry name" value="SPECKLE-TYPE POZ PROTEIN"/>
    <property type="match status" value="1"/>
</dbReference>
<evidence type="ECO:0000313" key="3">
    <source>
        <dbReference type="EMBL" id="KAK3346339.1"/>
    </source>
</evidence>
<accession>A0AAJ0MAZ6</accession>
<dbReference type="InterPro" id="IPR011333">
    <property type="entry name" value="SKP1/BTB/POZ_sf"/>
</dbReference>
<dbReference type="AlphaFoldDB" id="A0AAJ0MAZ6"/>
<evidence type="ECO:0000313" key="4">
    <source>
        <dbReference type="Proteomes" id="UP001275084"/>
    </source>
</evidence>
<keyword evidence="4" id="KW-1185">Reference proteome</keyword>
<sequence>MPRGGSGVGARGGVGSRAGRGVRGGRGGRGGRGSLSLATARSSPAPPSPLSPSVEEESSPTSTTSPSSPAAVNKGGKKGMANTPARRLTMPGDEPGARRFTESDLELLETGMFADATIMCLKRVWKVHKTIMCARSAWFFQAFQVQYEEGQTGVVNLHDHEEEDVDTMIKFIYTGKLDMDKFGLDKGSFVMYTDLFNLGDRFQLPQLQEDAQCLMGCLCDFKLKELCSYDVNRSSRAGIISDETGPDDYMEDLFKAIWKAYTETGMPENPTIIQEMLATFVWAGRDRLLCHAGFNNIATRFPRFGNDIFKLMLGKSEANYLPEPTDINKIAVKITHGHRSQHPDRCVHCNDVFDDNRSRKAAFNPFEATVRHATYCSNCVLKNQESDVPLWRMPPEFNSRIKVEER</sequence>
<dbReference type="Gene3D" id="3.30.710.10">
    <property type="entry name" value="Potassium Channel Kv1.1, Chain A"/>
    <property type="match status" value="1"/>
</dbReference>
<feature type="compositionally biased region" description="Low complexity" evidence="1">
    <location>
        <begin position="34"/>
        <end position="43"/>
    </location>
</feature>
<dbReference type="Pfam" id="PF00651">
    <property type="entry name" value="BTB"/>
    <property type="match status" value="1"/>
</dbReference>
<feature type="compositionally biased region" description="Low complexity" evidence="1">
    <location>
        <begin position="59"/>
        <end position="71"/>
    </location>
</feature>
<gene>
    <name evidence="3" type="ORF">B0T25DRAFT_612762</name>
</gene>
<evidence type="ECO:0000256" key="1">
    <source>
        <dbReference type="SAM" id="MobiDB-lite"/>
    </source>
</evidence>
<dbReference type="SUPFAM" id="SSF54695">
    <property type="entry name" value="POZ domain"/>
    <property type="match status" value="1"/>
</dbReference>
<dbReference type="PROSITE" id="PS50097">
    <property type="entry name" value="BTB"/>
    <property type="match status" value="1"/>
</dbReference>
<dbReference type="SMART" id="SM00225">
    <property type="entry name" value="BTB"/>
    <property type="match status" value="1"/>
</dbReference>
<proteinExistence type="predicted"/>
<feature type="region of interest" description="Disordered" evidence="1">
    <location>
        <begin position="1"/>
        <end position="98"/>
    </location>
</feature>
<dbReference type="EMBL" id="JAUIQD010000006">
    <property type="protein sequence ID" value="KAK3346339.1"/>
    <property type="molecule type" value="Genomic_DNA"/>
</dbReference>
<feature type="compositionally biased region" description="Gly residues" evidence="1">
    <location>
        <begin position="1"/>
        <end position="33"/>
    </location>
</feature>
<reference evidence="3" key="2">
    <citation type="submission" date="2023-06" db="EMBL/GenBank/DDBJ databases">
        <authorList>
            <consortium name="Lawrence Berkeley National Laboratory"/>
            <person name="Haridas S."/>
            <person name="Hensen N."/>
            <person name="Bonometti L."/>
            <person name="Westerberg I."/>
            <person name="Brannstrom I.O."/>
            <person name="Guillou S."/>
            <person name="Cros-Aarteil S."/>
            <person name="Calhoun S."/>
            <person name="Kuo A."/>
            <person name="Mondo S."/>
            <person name="Pangilinan J."/>
            <person name="Riley R."/>
            <person name="Labutti K."/>
            <person name="Andreopoulos B."/>
            <person name="Lipzen A."/>
            <person name="Chen C."/>
            <person name="Yanf M."/>
            <person name="Daum C."/>
            <person name="Ng V."/>
            <person name="Clum A."/>
            <person name="Steindorff A."/>
            <person name="Ohm R."/>
            <person name="Martin F."/>
            <person name="Silar P."/>
            <person name="Natvig D."/>
            <person name="Lalanne C."/>
            <person name="Gautier V."/>
            <person name="Ament-Velasquez S.L."/>
            <person name="Kruys A."/>
            <person name="Hutchinson M.I."/>
            <person name="Powell A.J."/>
            <person name="Barry K."/>
            <person name="Miller A.N."/>
            <person name="Grigoriev I.V."/>
            <person name="Debuchy R."/>
            <person name="Gladieux P."/>
            <person name="Thoren M.H."/>
            <person name="Johannesson H."/>
        </authorList>
    </citation>
    <scope>NUCLEOTIDE SEQUENCE</scope>
    <source>
        <strain evidence="3">CBS 955.72</strain>
    </source>
</reference>
<comment type="caution">
    <text evidence="3">The sequence shown here is derived from an EMBL/GenBank/DDBJ whole genome shotgun (WGS) entry which is preliminary data.</text>
</comment>
<feature type="domain" description="BTB" evidence="2">
    <location>
        <begin position="114"/>
        <end position="181"/>
    </location>
</feature>
<dbReference type="Proteomes" id="UP001275084">
    <property type="component" value="Unassembled WGS sequence"/>
</dbReference>
<dbReference type="InterPro" id="IPR000210">
    <property type="entry name" value="BTB/POZ_dom"/>
</dbReference>
<organism evidence="3 4">
    <name type="scientific">Lasiosphaeria hispida</name>
    <dbReference type="NCBI Taxonomy" id="260671"/>
    <lineage>
        <taxon>Eukaryota</taxon>
        <taxon>Fungi</taxon>
        <taxon>Dikarya</taxon>
        <taxon>Ascomycota</taxon>
        <taxon>Pezizomycotina</taxon>
        <taxon>Sordariomycetes</taxon>
        <taxon>Sordariomycetidae</taxon>
        <taxon>Sordariales</taxon>
        <taxon>Lasiosphaeriaceae</taxon>
        <taxon>Lasiosphaeria</taxon>
    </lineage>
</organism>
<protein>
    <recommendedName>
        <fullName evidence="2">BTB domain-containing protein</fullName>
    </recommendedName>
</protein>
<reference evidence="3" key="1">
    <citation type="journal article" date="2023" name="Mol. Phylogenet. Evol.">
        <title>Genome-scale phylogeny and comparative genomics of the fungal order Sordariales.</title>
        <authorList>
            <person name="Hensen N."/>
            <person name="Bonometti L."/>
            <person name="Westerberg I."/>
            <person name="Brannstrom I.O."/>
            <person name="Guillou S."/>
            <person name="Cros-Aarteil S."/>
            <person name="Calhoun S."/>
            <person name="Haridas S."/>
            <person name="Kuo A."/>
            <person name="Mondo S."/>
            <person name="Pangilinan J."/>
            <person name="Riley R."/>
            <person name="LaButti K."/>
            <person name="Andreopoulos B."/>
            <person name="Lipzen A."/>
            <person name="Chen C."/>
            <person name="Yan M."/>
            <person name="Daum C."/>
            <person name="Ng V."/>
            <person name="Clum A."/>
            <person name="Steindorff A."/>
            <person name="Ohm R.A."/>
            <person name="Martin F."/>
            <person name="Silar P."/>
            <person name="Natvig D.O."/>
            <person name="Lalanne C."/>
            <person name="Gautier V."/>
            <person name="Ament-Velasquez S.L."/>
            <person name="Kruys A."/>
            <person name="Hutchinson M.I."/>
            <person name="Powell A.J."/>
            <person name="Barry K."/>
            <person name="Miller A.N."/>
            <person name="Grigoriev I.V."/>
            <person name="Debuchy R."/>
            <person name="Gladieux P."/>
            <person name="Hiltunen Thoren M."/>
            <person name="Johannesson H."/>
        </authorList>
    </citation>
    <scope>NUCLEOTIDE SEQUENCE</scope>
    <source>
        <strain evidence="3">CBS 955.72</strain>
    </source>
</reference>